<proteinExistence type="predicted"/>
<gene>
    <name evidence="1" type="ORF">A3L02_07385</name>
</gene>
<keyword evidence="2" id="KW-1185">Reference proteome</keyword>
<dbReference type="RefSeq" id="WP_088863319.1">
    <property type="nucleotide sequence ID" value="NZ_CP014854.1"/>
</dbReference>
<dbReference type="KEGG" id="tce:A3L02_07385"/>
<protein>
    <recommendedName>
        <fullName evidence="3">DUF473 domain-containing protein</fullName>
    </recommendedName>
</protein>
<dbReference type="OrthoDB" id="49941at2157"/>
<evidence type="ECO:0008006" key="3">
    <source>
        <dbReference type="Google" id="ProtNLM"/>
    </source>
</evidence>
<reference evidence="1 2" key="1">
    <citation type="submission" date="2016-03" db="EMBL/GenBank/DDBJ databases">
        <title>Complete genome sequence of Thermococcus celer.</title>
        <authorList>
            <person name="Oger P.M."/>
        </authorList>
    </citation>
    <scope>NUCLEOTIDE SEQUENCE [LARGE SCALE GENOMIC DNA]</scope>
    <source>
        <strain evidence="1 2">Vu 13</strain>
    </source>
</reference>
<dbReference type="GeneID" id="33324572"/>
<organism evidence="1 2">
    <name type="scientific">Thermococcus celer Vu 13 = JCM 8558</name>
    <dbReference type="NCBI Taxonomy" id="1293037"/>
    <lineage>
        <taxon>Archaea</taxon>
        <taxon>Methanobacteriati</taxon>
        <taxon>Methanobacteriota</taxon>
        <taxon>Thermococci</taxon>
        <taxon>Thermococcales</taxon>
        <taxon>Thermococcaceae</taxon>
        <taxon>Thermococcus</taxon>
    </lineage>
</organism>
<dbReference type="AlphaFoldDB" id="A0A218P385"/>
<evidence type="ECO:0000313" key="2">
    <source>
        <dbReference type="Proteomes" id="UP000197156"/>
    </source>
</evidence>
<dbReference type="InterPro" id="IPR007417">
    <property type="entry name" value="DUF473"/>
</dbReference>
<sequence length="126" mass="14536">MEAIILAGIARRVLDELLKNPYKTIEIRGARNVVALERARELGRVFLTYETYQDIAPGTEGLLAELLKLDSMEQRIPWKESDEREITVCRAQIRLLGLGRVVKVRERNTVLMVEVREMMPHEMDMG</sequence>
<evidence type="ECO:0000313" key="1">
    <source>
        <dbReference type="EMBL" id="ASI99390.1"/>
    </source>
</evidence>
<dbReference type="EMBL" id="CP014854">
    <property type="protein sequence ID" value="ASI99390.1"/>
    <property type="molecule type" value="Genomic_DNA"/>
</dbReference>
<accession>A0A218P385</accession>
<name>A0A218P385_THECE</name>
<dbReference type="Proteomes" id="UP000197156">
    <property type="component" value="Chromosome"/>
</dbReference>
<dbReference type="Pfam" id="PF04322">
    <property type="entry name" value="DUF473"/>
    <property type="match status" value="1"/>
</dbReference>